<gene>
    <name evidence="6" type="ORF">H8716_10840</name>
</gene>
<keyword evidence="7" id="KW-1185">Reference proteome</keyword>
<comment type="subcellular location">
    <subcellularLocation>
        <location evidence="1">Cell envelope</location>
    </subcellularLocation>
</comment>
<feature type="region of interest" description="Disordered" evidence="4">
    <location>
        <begin position="197"/>
        <end position="220"/>
    </location>
</feature>
<dbReference type="Gene3D" id="2.40.30.170">
    <property type="match status" value="1"/>
</dbReference>
<accession>A0ABR7NAY9</accession>
<dbReference type="Pfam" id="PF25990">
    <property type="entry name" value="Beta-barrel_YknX"/>
    <property type="match status" value="1"/>
</dbReference>
<feature type="compositionally biased region" description="Acidic residues" evidence="4">
    <location>
        <begin position="471"/>
        <end position="483"/>
    </location>
</feature>
<evidence type="ECO:0000256" key="4">
    <source>
        <dbReference type="SAM" id="MobiDB-lite"/>
    </source>
</evidence>
<evidence type="ECO:0000259" key="5">
    <source>
        <dbReference type="Pfam" id="PF25990"/>
    </source>
</evidence>
<feature type="compositionally biased region" description="Acidic residues" evidence="4">
    <location>
        <begin position="410"/>
        <end position="422"/>
    </location>
</feature>
<name>A0ABR7NAY9_9FIRM</name>
<feature type="region of interest" description="Disordered" evidence="4">
    <location>
        <begin position="400"/>
        <end position="483"/>
    </location>
</feature>
<comment type="caution">
    <text evidence="6">The sequence shown here is derived from an EMBL/GenBank/DDBJ whole genome shotgun (WGS) entry which is preliminary data.</text>
</comment>
<dbReference type="InterPro" id="IPR050465">
    <property type="entry name" value="UPF0194_transport"/>
</dbReference>
<organism evidence="6 7">
    <name type="scientific">Jingyaoa shaoxingensis</name>
    <dbReference type="NCBI Taxonomy" id="2763671"/>
    <lineage>
        <taxon>Bacteria</taxon>
        <taxon>Bacillati</taxon>
        <taxon>Bacillota</taxon>
        <taxon>Clostridia</taxon>
        <taxon>Lachnospirales</taxon>
        <taxon>Lachnospiraceae</taxon>
        <taxon>Jingyaoa</taxon>
    </lineage>
</organism>
<feature type="coiled-coil region" evidence="3">
    <location>
        <begin position="103"/>
        <end position="187"/>
    </location>
</feature>
<evidence type="ECO:0000256" key="1">
    <source>
        <dbReference type="ARBA" id="ARBA00004196"/>
    </source>
</evidence>
<keyword evidence="2 3" id="KW-0175">Coiled coil</keyword>
<protein>
    <submittedName>
        <fullName evidence="6">Efflux RND transporter periplasmic adaptor subunit</fullName>
    </submittedName>
</protein>
<dbReference type="PANTHER" id="PTHR32347:SF14">
    <property type="entry name" value="EFFLUX SYSTEM COMPONENT YKNX-RELATED"/>
    <property type="match status" value="1"/>
</dbReference>
<dbReference type="Gene3D" id="2.40.420.20">
    <property type="match status" value="1"/>
</dbReference>
<evidence type="ECO:0000313" key="7">
    <source>
        <dbReference type="Proteomes" id="UP000657421"/>
    </source>
</evidence>
<dbReference type="Proteomes" id="UP000657421">
    <property type="component" value="Unassembled WGS sequence"/>
</dbReference>
<sequence length="483" mass="52226">MKKKTGIAIAVIVVAAGAGAGAWYHFKGSTGAGTTSADAVFVDSVGTITGLTGSDGLFSKFSGVVEPQKTEKIEVASGLKVKKAYVSVGDEVQVGTKLFSYDTDDAQDSITQLEIDIENYEISIKSYNSQVAQLEKERAKVSDNEKLSYTTQIMTTQNSIKRAEYEMKSKQAEMESLKKQIANADVTSPIQGIIKTINNSASGDDNSDTSSGLDSGNGDNSAYMTIMATGEYRIKGKINEQNMSEIQEGMDMIIYSRVDENQTWKGTLTTIDRESNSSNSNSSYGDSDSGDSQTTSSTYPFYVDLDSSDGLMLGQHVYLMADNGQDEQEDGIWLEDYYFITDDEGAVTNYVWAVDANDKLEKREVTLGDFNDETFKYEVLDGLTVDDYIAFPGDDCVEGAPVTRNSDDLYGGDESLDEEDWNVDGMADGDYSDGDYSDGDYSDGDYSDGDYSDDGLSGGGVSDISGLGGMEFEDGGSGEEVYE</sequence>
<proteinExistence type="predicted"/>
<dbReference type="Gene3D" id="2.40.50.100">
    <property type="match status" value="1"/>
</dbReference>
<feature type="compositionally biased region" description="Gly residues" evidence="4">
    <location>
        <begin position="456"/>
        <end position="469"/>
    </location>
</feature>
<dbReference type="PANTHER" id="PTHR32347">
    <property type="entry name" value="EFFLUX SYSTEM COMPONENT YKNX-RELATED"/>
    <property type="match status" value="1"/>
</dbReference>
<evidence type="ECO:0000256" key="2">
    <source>
        <dbReference type="ARBA" id="ARBA00023054"/>
    </source>
</evidence>
<dbReference type="EMBL" id="JACRSZ010000010">
    <property type="protein sequence ID" value="MBC8573574.1"/>
    <property type="molecule type" value="Genomic_DNA"/>
</dbReference>
<evidence type="ECO:0000256" key="3">
    <source>
        <dbReference type="SAM" id="Coils"/>
    </source>
</evidence>
<feature type="compositionally biased region" description="Low complexity" evidence="4">
    <location>
        <begin position="198"/>
        <end position="220"/>
    </location>
</feature>
<feature type="compositionally biased region" description="Low complexity" evidence="4">
    <location>
        <begin position="276"/>
        <end position="295"/>
    </location>
</feature>
<dbReference type="InterPro" id="IPR058636">
    <property type="entry name" value="Beta-barrel_YknX"/>
</dbReference>
<feature type="compositionally biased region" description="Acidic residues" evidence="4">
    <location>
        <begin position="430"/>
        <end position="453"/>
    </location>
</feature>
<feature type="domain" description="YknX-like beta-barrel" evidence="5">
    <location>
        <begin position="233"/>
        <end position="318"/>
    </location>
</feature>
<dbReference type="SUPFAM" id="SSF111369">
    <property type="entry name" value="HlyD-like secretion proteins"/>
    <property type="match status" value="1"/>
</dbReference>
<dbReference type="RefSeq" id="WP_249308856.1">
    <property type="nucleotide sequence ID" value="NZ_JACRSZ010000010.1"/>
</dbReference>
<evidence type="ECO:0000313" key="6">
    <source>
        <dbReference type="EMBL" id="MBC8573574.1"/>
    </source>
</evidence>
<dbReference type="Gene3D" id="1.10.287.470">
    <property type="entry name" value="Helix hairpin bin"/>
    <property type="match status" value="1"/>
</dbReference>
<feature type="region of interest" description="Disordered" evidence="4">
    <location>
        <begin position="268"/>
        <end position="295"/>
    </location>
</feature>
<reference evidence="6 7" key="1">
    <citation type="submission" date="2020-08" db="EMBL/GenBank/DDBJ databases">
        <title>Genome public.</title>
        <authorList>
            <person name="Liu C."/>
            <person name="Sun Q."/>
        </authorList>
    </citation>
    <scope>NUCLEOTIDE SEQUENCE [LARGE SCALE GENOMIC DNA]</scope>
    <source>
        <strain evidence="6 7">NSJ-46</strain>
    </source>
</reference>